<protein>
    <submittedName>
        <fullName evidence="2">Alpha-tocopherol transfer protein-like</fullName>
    </submittedName>
</protein>
<dbReference type="PRINTS" id="PR00180">
    <property type="entry name" value="CRETINALDHBP"/>
</dbReference>
<accession>A0A9Q0MZX0</accession>
<dbReference type="GO" id="GO:1902936">
    <property type="term" value="F:phosphatidylinositol bisphosphate binding"/>
    <property type="evidence" value="ECO:0007669"/>
    <property type="project" value="TreeGrafter"/>
</dbReference>
<reference evidence="2" key="1">
    <citation type="submission" date="2022-07" db="EMBL/GenBank/DDBJ databases">
        <authorList>
            <person name="Trinca V."/>
            <person name="Uliana J.V.C."/>
            <person name="Torres T.T."/>
            <person name="Ward R.J."/>
            <person name="Monesi N."/>
        </authorList>
    </citation>
    <scope>NUCLEOTIDE SEQUENCE</scope>
    <source>
        <strain evidence="2">HSMRA1968</strain>
        <tissue evidence="2">Whole embryos</tissue>
    </source>
</reference>
<gene>
    <name evidence="2" type="primary">TTPAL_7</name>
    <name evidence="2" type="ORF">Bhyg_05577</name>
</gene>
<feature type="non-terminal residue" evidence="2">
    <location>
        <position position="169"/>
    </location>
</feature>
<dbReference type="PANTHER" id="PTHR10174:SF120">
    <property type="entry name" value="CELLULAR RETINALDEHYDE BINDING PROTEIN"/>
    <property type="match status" value="1"/>
</dbReference>
<dbReference type="GO" id="GO:0016020">
    <property type="term" value="C:membrane"/>
    <property type="evidence" value="ECO:0007669"/>
    <property type="project" value="TreeGrafter"/>
</dbReference>
<evidence type="ECO:0000313" key="2">
    <source>
        <dbReference type="EMBL" id="KAJ6640646.1"/>
    </source>
</evidence>
<dbReference type="EMBL" id="WJQU01000002">
    <property type="protein sequence ID" value="KAJ6640646.1"/>
    <property type="molecule type" value="Genomic_DNA"/>
</dbReference>
<dbReference type="SMART" id="SM01100">
    <property type="entry name" value="CRAL_TRIO_N"/>
    <property type="match status" value="1"/>
</dbReference>
<dbReference type="InterPro" id="IPR036273">
    <property type="entry name" value="CRAL/TRIO_N_dom_sf"/>
</dbReference>
<sequence>DIIKFNFVSEIITENVTKMTTTRVIMSNPWHKFSKSECGDKKMELSEMVEKVARKELREDKFSRDQCLGQLRDWLSKNEDVQDVRMDDAFLLRFLRAKKFSVPMAQQLLLKYLNLKTIFPRMTTDLDFLSSPMKEIFANGYLYVSPVRDQHGRRVILARAGESSFLLVL</sequence>
<evidence type="ECO:0000313" key="3">
    <source>
        <dbReference type="Proteomes" id="UP001151699"/>
    </source>
</evidence>
<comment type="caution">
    <text evidence="2">The sequence shown here is derived from an EMBL/GenBank/DDBJ whole genome shotgun (WGS) entry which is preliminary data.</text>
</comment>
<keyword evidence="3" id="KW-1185">Reference proteome</keyword>
<evidence type="ECO:0000259" key="1">
    <source>
        <dbReference type="SMART" id="SM01100"/>
    </source>
</evidence>
<name>A0A9Q0MZX0_9DIPT</name>
<feature type="domain" description="CRAL/TRIO N-terminal" evidence="1">
    <location>
        <begin position="87"/>
        <end position="112"/>
    </location>
</feature>
<dbReference type="Pfam" id="PF03765">
    <property type="entry name" value="CRAL_TRIO_N"/>
    <property type="match status" value="1"/>
</dbReference>
<dbReference type="Proteomes" id="UP001151699">
    <property type="component" value="Chromosome B"/>
</dbReference>
<dbReference type="PANTHER" id="PTHR10174">
    <property type="entry name" value="ALPHA-TOCOPHEROL TRANSFER PROTEIN-RELATED"/>
    <property type="match status" value="1"/>
</dbReference>
<dbReference type="SUPFAM" id="SSF46938">
    <property type="entry name" value="CRAL/TRIO N-terminal domain"/>
    <property type="match status" value="1"/>
</dbReference>
<dbReference type="AlphaFoldDB" id="A0A9Q0MZX0"/>
<dbReference type="Gene3D" id="1.10.8.20">
    <property type="entry name" value="N-terminal domain of phosphatidylinositol transfer protein sec14p"/>
    <property type="match status" value="1"/>
</dbReference>
<dbReference type="OrthoDB" id="1434354at2759"/>
<organism evidence="2 3">
    <name type="scientific">Pseudolycoriella hygida</name>
    <dbReference type="NCBI Taxonomy" id="35572"/>
    <lineage>
        <taxon>Eukaryota</taxon>
        <taxon>Metazoa</taxon>
        <taxon>Ecdysozoa</taxon>
        <taxon>Arthropoda</taxon>
        <taxon>Hexapoda</taxon>
        <taxon>Insecta</taxon>
        <taxon>Pterygota</taxon>
        <taxon>Neoptera</taxon>
        <taxon>Endopterygota</taxon>
        <taxon>Diptera</taxon>
        <taxon>Nematocera</taxon>
        <taxon>Sciaroidea</taxon>
        <taxon>Sciaridae</taxon>
        <taxon>Pseudolycoriella</taxon>
    </lineage>
</organism>
<dbReference type="InterPro" id="IPR011074">
    <property type="entry name" value="CRAL/TRIO_N_dom"/>
</dbReference>
<proteinExistence type="predicted"/>